<dbReference type="Pfam" id="PF00392">
    <property type="entry name" value="GntR"/>
    <property type="match status" value="1"/>
</dbReference>
<dbReference type="EMBL" id="CP046620">
    <property type="protein sequence ID" value="QHQ35253.1"/>
    <property type="molecule type" value="Genomic_DNA"/>
</dbReference>
<dbReference type="GO" id="GO:0003677">
    <property type="term" value="F:DNA binding"/>
    <property type="evidence" value="ECO:0007669"/>
    <property type="project" value="UniProtKB-KW"/>
</dbReference>
<dbReference type="Gene3D" id="1.20.120.530">
    <property type="entry name" value="GntR ligand-binding domain-like"/>
    <property type="match status" value="1"/>
</dbReference>
<feature type="domain" description="HTH gntR-type" evidence="4">
    <location>
        <begin position="11"/>
        <end position="78"/>
    </location>
</feature>
<keyword evidence="3" id="KW-0804">Transcription</keyword>
<dbReference type="Pfam" id="PF07729">
    <property type="entry name" value="FCD"/>
    <property type="match status" value="1"/>
</dbReference>
<dbReference type="KEGG" id="amaq:GO499_08595"/>
<dbReference type="InterPro" id="IPR011711">
    <property type="entry name" value="GntR_C"/>
</dbReference>
<evidence type="ECO:0000259" key="4">
    <source>
        <dbReference type="PROSITE" id="PS50949"/>
    </source>
</evidence>
<keyword evidence="1" id="KW-0805">Transcription regulation</keyword>
<dbReference type="GO" id="GO:0003700">
    <property type="term" value="F:DNA-binding transcription factor activity"/>
    <property type="evidence" value="ECO:0007669"/>
    <property type="project" value="InterPro"/>
</dbReference>
<dbReference type="Proteomes" id="UP000464495">
    <property type="component" value="Chromosome"/>
</dbReference>
<keyword evidence="2" id="KW-0238">DNA-binding</keyword>
<dbReference type="InterPro" id="IPR000524">
    <property type="entry name" value="Tscrpt_reg_HTH_GntR"/>
</dbReference>
<sequence length="233" mass="25538">MTITGTHATKRKTSDDVVDGLSHAIHEHRISPGTKLGEDEVADIFGVSRTIVRSALQQLAHQQLVTLERHRGAFVARPDPAEAREVMEARSLLEPRTARSAADRITDADIALLHDRITAEHSALASGNYGQALHLSGRFHTDVARIADQKTIAAFIETLVARSSLVIALYWRRKSAICESHAHNALITALEAGDGLQAEEIMHGHIVDLAHSLDFSRSPKSTFSLREAIEGRR</sequence>
<reference evidence="5 6" key="1">
    <citation type="submission" date="2019-12" db="EMBL/GenBank/DDBJ databases">
        <title>Complete genome sequence of Algicella marina strain 9Alg 56(T) isolated from the red alga Tichocarpus crinitus.</title>
        <authorList>
            <person name="Kim S.-G."/>
            <person name="Nedashkovskaya O.I."/>
        </authorList>
    </citation>
    <scope>NUCLEOTIDE SEQUENCE [LARGE SCALE GENOMIC DNA]</scope>
    <source>
        <strain evidence="5 6">9Alg 56</strain>
    </source>
</reference>
<dbReference type="AlphaFoldDB" id="A0A6P1T0T2"/>
<dbReference type="PANTHER" id="PTHR43537">
    <property type="entry name" value="TRANSCRIPTIONAL REGULATOR, GNTR FAMILY"/>
    <property type="match status" value="1"/>
</dbReference>
<keyword evidence="6" id="KW-1185">Reference proteome</keyword>
<dbReference type="PROSITE" id="PS50949">
    <property type="entry name" value="HTH_GNTR"/>
    <property type="match status" value="1"/>
</dbReference>
<name>A0A6P1T0T2_9RHOB</name>
<dbReference type="InterPro" id="IPR008920">
    <property type="entry name" value="TF_FadR/GntR_C"/>
</dbReference>
<dbReference type="SMART" id="SM00345">
    <property type="entry name" value="HTH_GNTR"/>
    <property type="match status" value="1"/>
</dbReference>
<dbReference type="RefSeq" id="WP_161861819.1">
    <property type="nucleotide sequence ID" value="NZ_CP046620.1"/>
</dbReference>
<dbReference type="SUPFAM" id="SSF48008">
    <property type="entry name" value="GntR ligand-binding domain-like"/>
    <property type="match status" value="1"/>
</dbReference>
<dbReference type="InterPro" id="IPR036388">
    <property type="entry name" value="WH-like_DNA-bd_sf"/>
</dbReference>
<organism evidence="5 6">
    <name type="scientific">Algicella marina</name>
    <dbReference type="NCBI Taxonomy" id="2683284"/>
    <lineage>
        <taxon>Bacteria</taxon>
        <taxon>Pseudomonadati</taxon>
        <taxon>Pseudomonadota</taxon>
        <taxon>Alphaproteobacteria</taxon>
        <taxon>Rhodobacterales</taxon>
        <taxon>Paracoccaceae</taxon>
        <taxon>Algicella</taxon>
    </lineage>
</organism>
<dbReference type="InterPro" id="IPR036390">
    <property type="entry name" value="WH_DNA-bd_sf"/>
</dbReference>
<evidence type="ECO:0000313" key="5">
    <source>
        <dbReference type="EMBL" id="QHQ35253.1"/>
    </source>
</evidence>
<evidence type="ECO:0000256" key="2">
    <source>
        <dbReference type="ARBA" id="ARBA00023125"/>
    </source>
</evidence>
<protein>
    <submittedName>
        <fullName evidence="5">FCD domain-containing protein</fullName>
    </submittedName>
</protein>
<dbReference type="CDD" id="cd07377">
    <property type="entry name" value="WHTH_GntR"/>
    <property type="match status" value="1"/>
</dbReference>
<evidence type="ECO:0000313" key="6">
    <source>
        <dbReference type="Proteomes" id="UP000464495"/>
    </source>
</evidence>
<evidence type="ECO:0000256" key="3">
    <source>
        <dbReference type="ARBA" id="ARBA00023163"/>
    </source>
</evidence>
<evidence type="ECO:0000256" key="1">
    <source>
        <dbReference type="ARBA" id="ARBA00023015"/>
    </source>
</evidence>
<gene>
    <name evidence="5" type="ORF">GO499_08595</name>
</gene>
<accession>A0A6P1T0T2</accession>
<dbReference type="Gene3D" id="1.10.10.10">
    <property type="entry name" value="Winged helix-like DNA-binding domain superfamily/Winged helix DNA-binding domain"/>
    <property type="match status" value="1"/>
</dbReference>
<dbReference type="SUPFAM" id="SSF46785">
    <property type="entry name" value="Winged helix' DNA-binding domain"/>
    <property type="match status" value="1"/>
</dbReference>
<dbReference type="PANTHER" id="PTHR43537:SF53">
    <property type="entry name" value="HTH-TYPE TRANSCRIPTIONAL REPRESSOR NANR"/>
    <property type="match status" value="1"/>
</dbReference>
<proteinExistence type="predicted"/>
<dbReference type="SMART" id="SM00895">
    <property type="entry name" value="FCD"/>
    <property type="match status" value="1"/>
</dbReference>